<keyword evidence="11" id="KW-1185">Reference proteome</keyword>
<dbReference type="GO" id="GO:0007234">
    <property type="term" value="P:osmosensory signaling via phosphorelay pathway"/>
    <property type="evidence" value="ECO:0007669"/>
    <property type="project" value="TreeGrafter"/>
</dbReference>
<protein>
    <recommendedName>
        <fullName evidence="2">histidine kinase</fullName>
        <ecNumber evidence="2">2.7.13.3</ecNumber>
    </recommendedName>
</protein>
<evidence type="ECO:0000313" key="11">
    <source>
        <dbReference type="Proteomes" id="UP000529795"/>
    </source>
</evidence>
<evidence type="ECO:0000256" key="7">
    <source>
        <dbReference type="ARBA" id="ARBA00023012"/>
    </source>
</evidence>
<proteinExistence type="predicted"/>
<sequence>MASDRHLPGLLAHLVAIAIAWGGVTWAWTRPDSLTLLLLLALLFAALIGSLLRFLGRHDRDLLRFVEAVGHGDLSQRFGPGPVAEALDRATVRLRDERQVAGEDVRFQRALIEKTPVPLITVDAEGVVKLLNQAARGLFRDGDGQQIATLTGAGSPLALACDPATGRLGRTLLSFDTRAGHHRAIVTITDVIRPQAPVRLVAIAPIGGELDAAEVAAQADLVRVLTHEIMNSMTPITSLARSAATLMGRIATPDDHVRDARRAIDIVADRAEGLLGFVASYRRYATLPMIARRRFDAAAWAQSVVALFREASFGRSVEVELAVRPEGLDLHADPELLLQAVLNLLKNAAEAGADRVTLEIEGTNDRVAILVQDNGPGIADDVRADMFLPFFTSKPTGTGIGLSLARQVAVAHGGAISALDAPGKGAILRLELWRD</sequence>
<dbReference type="InterPro" id="IPR036890">
    <property type="entry name" value="HATPase_C_sf"/>
</dbReference>
<evidence type="ECO:0000256" key="1">
    <source>
        <dbReference type="ARBA" id="ARBA00000085"/>
    </source>
</evidence>
<dbReference type="SMART" id="SM00387">
    <property type="entry name" value="HATPase_c"/>
    <property type="match status" value="1"/>
</dbReference>
<keyword evidence="8" id="KW-0472">Membrane</keyword>
<evidence type="ECO:0000256" key="4">
    <source>
        <dbReference type="ARBA" id="ARBA00022741"/>
    </source>
</evidence>
<dbReference type="GO" id="GO:0005524">
    <property type="term" value="F:ATP binding"/>
    <property type="evidence" value="ECO:0007669"/>
    <property type="project" value="UniProtKB-KW"/>
</dbReference>
<keyword evidence="5 10" id="KW-0418">Kinase</keyword>
<name>A0A840FCK1_9SPHN</name>
<dbReference type="RefSeq" id="WP_183987521.1">
    <property type="nucleotide sequence ID" value="NZ_JACIEV010000025.1"/>
</dbReference>
<dbReference type="GO" id="GO:0030295">
    <property type="term" value="F:protein kinase activator activity"/>
    <property type="evidence" value="ECO:0007669"/>
    <property type="project" value="TreeGrafter"/>
</dbReference>
<dbReference type="InterPro" id="IPR050351">
    <property type="entry name" value="BphY/WalK/GraS-like"/>
</dbReference>
<evidence type="ECO:0000256" key="8">
    <source>
        <dbReference type="SAM" id="Phobius"/>
    </source>
</evidence>
<dbReference type="SUPFAM" id="SSF55874">
    <property type="entry name" value="ATPase domain of HSP90 chaperone/DNA topoisomerase II/histidine kinase"/>
    <property type="match status" value="1"/>
</dbReference>
<feature type="domain" description="Histidine kinase" evidence="9">
    <location>
        <begin position="224"/>
        <end position="435"/>
    </location>
</feature>
<comment type="catalytic activity">
    <reaction evidence="1">
        <text>ATP + protein L-histidine = ADP + protein N-phospho-L-histidine.</text>
        <dbReference type="EC" id="2.7.13.3"/>
    </reaction>
</comment>
<gene>
    <name evidence="10" type="ORF">GGQ80_003685</name>
</gene>
<accession>A0A840FCK1</accession>
<evidence type="ECO:0000313" key="10">
    <source>
        <dbReference type="EMBL" id="MBB4155760.1"/>
    </source>
</evidence>
<keyword evidence="4" id="KW-0547">Nucleotide-binding</keyword>
<dbReference type="PRINTS" id="PR00344">
    <property type="entry name" value="BCTRLSENSOR"/>
</dbReference>
<evidence type="ECO:0000256" key="2">
    <source>
        <dbReference type="ARBA" id="ARBA00012438"/>
    </source>
</evidence>
<dbReference type="GO" id="GO:0004673">
    <property type="term" value="F:protein histidine kinase activity"/>
    <property type="evidence" value="ECO:0007669"/>
    <property type="project" value="UniProtKB-EC"/>
</dbReference>
<dbReference type="InterPro" id="IPR004358">
    <property type="entry name" value="Sig_transdc_His_kin-like_C"/>
</dbReference>
<dbReference type="Pfam" id="PF02518">
    <property type="entry name" value="HATPase_c"/>
    <property type="match status" value="1"/>
</dbReference>
<keyword evidence="3" id="KW-0808">Transferase</keyword>
<feature type="transmembrane region" description="Helical" evidence="8">
    <location>
        <begin position="34"/>
        <end position="55"/>
    </location>
</feature>
<feature type="transmembrane region" description="Helical" evidence="8">
    <location>
        <begin position="7"/>
        <end position="28"/>
    </location>
</feature>
<dbReference type="GO" id="GO:0000156">
    <property type="term" value="F:phosphorelay response regulator activity"/>
    <property type="evidence" value="ECO:0007669"/>
    <property type="project" value="TreeGrafter"/>
</dbReference>
<keyword evidence="6" id="KW-0067">ATP-binding</keyword>
<dbReference type="InterPro" id="IPR003594">
    <property type="entry name" value="HATPase_dom"/>
</dbReference>
<evidence type="ECO:0000256" key="3">
    <source>
        <dbReference type="ARBA" id="ARBA00022679"/>
    </source>
</evidence>
<dbReference type="EC" id="2.7.13.3" evidence="2"/>
<keyword evidence="8" id="KW-1133">Transmembrane helix</keyword>
<evidence type="ECO:0000256" key="6">
    <source>
        <dbReference type="ARBA" id="ARBA00022840"/>
    </source>
</evidence>
<dbReference type="PANTHER" id="PTHR42878:SF7">
    <property type="entry name" value="SENSOR HISTIDINE KINASE GLRK"/>
    <property type="match status" value="1"/>
</dbReference>
<dbReference type="InterPro" id="IPR005467">
    <property type="entry name" value="His_kinase_dom"/>
</dbReference>
<dbReference type="PANTHER" id="PTHR42878">
    <property type="entry name" value="TWO-COMPONENT HISTIDINE KINASE"/>
    <property type="match status" value="1"/>
</dbReference>
<dbReference type="PROSITE" id="PS50109">
    <property type="entry name" value="HIS_KIN"/>
    <property type="match status" value="1"/>
</dbReference>
<reference evidence="10 11" key="1">
    <citation type="submission" date="2020-08" db="EMBL/GenBank/DDBJ databases">
        <title>Genomic Encyclopedia of Type Strains, Phase IV (KMG-IV): sequencing the most valuable type-strain genomes for metagenomic binning, comparative biology and taxonomic classification.</title>
        <authorList>
            <person name="Goeker M."/>
        </authorList>
    </citation>
    <scope>NUCLEOTIDE SEQUENCE [LARGE SCALE GENOMIC DNA]</scope>
    <source>
        <strain evidence="10 11">YC6723</strain>
    </source>
</reference>
<dbReference type="Gene3D" id="3.30.565.10">
    <property type="entry name" value="Histidine kinase-like ATPase, C-terminal domain"/>
    <property type="match status" value="1"/>
</dbReference>
<evidence type="ECO:0000256" key="5">
    <source>
        <dbReference type="ARBA" id="ARBA00022777"/>
    </source>
</evidence>
<organism evidence="10 11">
    <name type="scientific">Sphingomonas jinjuensis</name>
    <dbReference type="NCBI Taxonomy" id="535907"/>
    <lineage>
        <taxon>Bacteria</taxon>
        <taxon>Pseudomonadati</taxon>
        <taxon>Pseudomonadota</taxon>
        <taxon>Alphaproteobacteria</taxon>
        <taxon>Sphingomonadales</taxon>
        <taxon>Sphingomonadaceae</taxon>
        <taxon>Sphingomonas</taxon>
    </lineage>
</organism>
<comment type="caution">
    <text evidence="10">The sequence shown here is derived from an EMBL/GenBank/DDBJ whole genome shotgun (WGS) entry which is preliminary data.</text>
</comment>
<dbReference type="AlphaFoldDB" id="A0A840FCK1"/>
<dbReference type="EMBL" id="JACIEV010000025">
    <property type="protein sequence ID" value="MBB4155760.1"/>
    <property type="molecule type" value="Genomic_DNA"/>
</dbReference>
<keyword evidence="8" id="KW-0812">Transmembrane</keyword>
<dbReference type="Proteomes" id="UP000529795">
    <property type="component" value="Unassembled WGS sequence"/>
</dbReference>
<keyword evidence="7" id="KW-0902">Two-component regulatory system</keyword>
<evidence type="ECO:0000259" key="9">
    <source>
        <dbReference type="PROSITE" id="PS50109"/>
    </source>
</evidence>